<evidence type="ECO:0000256" key="1">
    <source>
        <dbReference type="SAM" id="MobiDB-lite"/>
    </source>
</evidence>
<feature type="compositionally biased region" description="Basic and acidic residues" evidence="1">
    <location>
        <begin position="98"/>
        <end position="109"/>
    </location>
</feature>
<evidence type="ECO:0000259" key="2">
    <source>
        <dbReference type="PROSITE" id="PS50222"/>
    </source>
</evidence>
<dbReference type="PROSITE" id="PS00018">
    <property type="entry name" value="EF_HAND_1"/>
    <property type="match status" value="1"/>
</dbReference>
<reference evidence="3 4" key="1">
    <citation type="submission" date="2017-09" db="EMBL/GenBank/DDBJ databases">
        <title>Depth-based differentiation of microbial function through sediment-hosted aquifers and enrichment of novel symbionts in the deep terrestrial subsurface.</title>
        <authorList>
            <person name="Probst A.J."/>
            <person name="Ladd B."/>
            <person name="Jarett J.K."/>
            <person name="Geller-Mcgrath D.E."/>
            <person name="Sieber C.M."/>
            <person name="Emerson J.B."/>
            <person name="Anantharaman K."/>
            <person name="Thomas B.C."/>
            <person name="Malmstrom R."/>
            <person name="Stieglmeier M."/>
            <person name="Klingl A."/>
            <person name="Woyke T."/>
            <person name="Ryan C.M."/>
            <person name="Banfield J.F."/>
        </authorList>
    </citation>
    <scope>NUCLEOTIDE SEQUENCE [LARGE SCALE GENOMIC DNA]</scope>
    <source>
        <strain evidence="3">CG17_big_fil_post_rev_8_21_14_2_50_48_46</strain>
    </source>
</reference>
<dbReference type="Proteomes" id="UP000231019">
    <property type="component" value="Unassembled WGS sequence"/>
</dbReference>
<accession>A0A2M7GAN5</accession>
<feature type="region of interest" description="Disordered" evidence="1">
    <location>
        <begin position="87"/>
        <end position="109"/>
    </location>
</feature>
<sequence length="635" mass="68539">MSKIYGNQQGVNFSPLLQKKLNQADSNQNGVSLQEVKKITGEDLQLSPEEAKKQGIDETSRLALNTALKEARSTSMSPNSLLFPAVGSAQTSAQPKPKPTDLDAETRRSLMKDPEVRTLGKGSRNFLDVLNPVDSPGDAVQIRLEGEAGVRLWGPLGVEASGSAGIKVAMGDDGLYYLSFDAQADIGVAASTQNAKIKAAGGGAIAQIYRFENKEQINQFLLEQFNQKLSPDLRSQFLPQLERNTKSMGVRPITHTAVYGKVAGQVKLGKVEVDASFERRSTTATYRTPSGKSVVSHDRSDTTQVNLKLGERVKLSGTYTHFHIDKDPWIPENTGTYNKIEGNISLTFTKEEVAALSKGQKLGMTAGIGLQLSLMATDMGLTGAAADKFIGSVMEKAAKNIQGAEGSKKSSSLTLGIALQAQWESDQDGGSGELQYFRVGSVVSVEKSASVDLGVAYGSVKGSASATDVTDVVVGNKDETYLAGLYFNNRKQYEIAKAKLGGSQALVGKGNTRKSLAAWEKQWQTQEGRNRTAPLVSEQISDFGKAQKLYDFVSKNFKKLDGNGDGFISEDELSAAKRKPEFSSREAQNHLAELSRKIGDLEELSNDEWGDENDGITLADIKVYLENAKNMVPGN</sequence>
<dbReference type="InterPro" id="IPR002048">
    <property type="entry name" value="EF_hand_dom"/>
</dbReference>
<evidence type="ECO:0000313" key="4">
    <source>
        <dbReference type="Proteomes" id="UP000231019"/>
    </source>
</evidence>
<dbReference type="PROSITE" id="PS50222">
    <property type="entry name" value="EF_HAND_2"/>
    <property type="match status" value="1"/>
</dbReference>
<comment type="caution">
    <text evidence="3">The sequence shown here is derived from an EMBL/GenBank/DDBJ whole genome shotgun (WGS) entry which is preliminary data.</text>
</comment>
<feature type="domain" description="EF-hand" evidence="2">
    <location>
        <begin position="548"/>
        <end position="583"/>
    </location>
</feature>
<proteinExistence type="predicted"/>
<dbReference type="Gene3D" id="1.10.238.10">
    <property type="entry name" value="EF-hand"/>
    <property type="match status" value="1"/>
</dbReference>
<evidence type="ECO:0000313" key="3">
    <source>
        <dbReference type="EMBL" id="PIW19219.1"/>
    </source>
</evidence>
<dbReference type="EMBL" id="PFFQ01000005">
    <property type="protein sequence ID" value="PIW19219.1"/>
    <property type="molecule type" value="Genomic_DNA"/>
</dbReference>
<organism evidence="3 4">
    <name type="scientific">bacterium (Candidatus Blackallbacteria) CG17_big_fil_post_rev_8_21_14_2_50_48_46</name>
    <dbReference type="NCBI Taxonomy" id="2014261"/>
    <lineage>
        <taxon>Bacteria</taxon>
        <taxon>Candidatus Blackallbacteria</taxon>
    </lineage>
</organism>
<name>A0A2M7GAN5_9BACT</name>
<dbReference type="AlphaFoldDB" id="A0A2M7GAN5"/>
<dbReference type="InterPro" id="IPR018247">
    <property type="entry name" value="EF_Hand_1_Ca_BS"/>
</dbReference>
<dbReference type="GO" id="GO:0005509">
    <property type="term" value="F:calcium ion binding"/>
    <property type="evidence" value="ECO:0007669"/>
    <property type="project" value="InterPro"/>
</dbReference>
<protein>
    <recommendedName>
        <fullName evidence="2">EF-hand domain-containing protein</fullName>
    </recommendedName>
</protein>
<gene>
    <name evidence="3" type="ORF">COW36_02060</name>
</gene>